<reference evidence="8 9" key="1">
    <citation type="journal article" date="2019" name="Nat. Microbiol.">
        <title>Wide diversity of methane and short-chain alkane metabolisms in uncultured archaea.</title>
        <authorList>
            <person name="Borrel G."/>
            <person name="Adam P.S."/>
            <person name="McKay L.J."/>
            <person name="Chen L.X."/>
            <person name="Sierra-Garcia I.N."/>
            <person name="Sieber C.M."/>
            <person name="Letourneur Q."/>
            <person name="Ghozlane A."/>
            <person name="Andersen G.L."/>
            <person name="Li W.J."/>
            <person name="Hallam S.J."/>
            <person name="Muyzer G."/>
            <person name="de Oliveira V.M."/>
            <person name="Inskeep W.P."/>
            <person name="Banfield J.F."/>
            <person name="Gribaldo S."/>
        </authorList>
    </citation>
    <scope>NUCLEOTIDE SEQUENCE [LARGE SCALE GENOMIC DNA]</scope>
    <source>
        <strain evidence="8">NM1b</strain>
    </source>
</reference>
<dbReference type="GO" id="GO:0010945">
    <property type="term" value="F:coenzyme A diphosphatase activity"/>
    <property type="evidence" value="ECO:0007669"/>
    <property type="project" value="InterPro"/>
</dbReference>
<name>A0A520KWF6_9EURY</name>
<evidence type="ECO:0000256" key="6">
    <source>
        <dbReference type="ARBA" id="ARBA00023211"/>
    </source>
</evidence>
<dbReference type="Proteomes" id="UP000320766">
    <property type="component" value="Unassembled WGS sequence"/>
</dbReference>
<dbReference type="PROSITE" id="PS51462">
    <property type="entry name" value="NUDIX"/>
    <property type="match status" value="1"/>
</dbReference>
<feature type="domain" description="Nudix hydrolase" evidence="7">
    <location>
        <begin position="6"/>
        <end position="143"/>
    </location>
</feature>
<protein>
    <submittedName>
        <fullName evidence="8">CoA pyrophosphatase</fullName>
    </submittedName>
</protein>
<keyword evidence="5" id="KW-0460">Magnesium</keyword>
<comment type="caution">
    <text evidence="8">The sequence shown here is derived from an EMBL/GenBank/DDBJ whole genome shotgun (WGS) entry which is preliminary data.</text>
</comment>
<evidence type="ECO:0000256" key="3">
    <source>
        <dbReference type="ARBA" id="ARBA00022723"/>
    </source>
</evidence>
<comment type="cofactor">
    <cofactor evidence="2">
        <name>Mg(2+)</name>
        <dbReference type="ChEBI" id="CHEBI:18420"/>
    </cofactor>
</comment>
<comment type="cofactor">
    <cofactor evidence="1">
        <name>Mn(2+)</name>
        <dbReference type="ChEBI" id="CHEBI:29035"/>
    </cofactor>
</comment>
<keyword evidence="6" id="KW-0464">Manganese</keyword>
<organism evidence="8 9">
    <name type="scientific">Candidatus Methanolliviera hydrocarbonicum</name>
    <dbReference type="NCBI Taxonomy" id="2491085"/>
    <lineage>
        <taxon>Archaea</taxon>
        <taxon>Methanobacteriati</taxon>
        <taxon>Methanobacteriota</taxon>
        <taxon>Candidatus Methanoliparia</taxon>
        <taxon>Candidatus Methanoliparales</taxon>
        <taxon>Candidatus Methanollivieraceae</taxon>
        <taxon>Candidatus Methanolliviera</taxon>
    </lineage>
</organism>
<dbReference type="GO" id="GO:0046872">
    <property type="term" value="F:metal ion binding"/>
    <property type="evidence" value="ECO:0007669"/>
    <property type="project" value="UniProtKB-KW"/>
</dbReference>
<evidence type="ECO:0000259" key="7">
    <source>
        <dbReference type="PROSITE" id="PS51462"/>
    </source>
</evidence>
<evidence type="ECO:0000256" key="2">
    <source>
        <dbReference type="ARBA" id="ARBA00001946"/>
    </source>
</evidence>
<dbReference type="InterPro" id="IPR015797">
    <property type="entry name" value="NUDIX_hydrolase-like_dom_sf"/>
</dbReference>
<dbReference type="PANTHER" id="PTHR12992">
    <property type="entry name" value="NUDIX HYDROLASE"/>
    <property type="match status" value="1"/>
</dbReference>
<evidence type="ECO:0000256" key="4">
    <source>
        <dbReference type="ARBA" id="ARBA00022801"/>
    </source>
</evidence>
<dbReference type="AlphaFoldDB" id="A0A520KWF6"/>
<proteinExistence type="predicted"/>
<dbReference type="EMBL" id="RXIL01000086">
    <property type="protein sequence ID" value="RZN69134.1"/>
    <property type="molecule type" value="Genomic_DNA"/>
</dbReference>
<sequence>MDDKELSPAAVLLPIYKKEGKYYILLTKRTENLSHHKGEISLPGGSYEKEDINLEDTALRESYEEIGIRPEDVKILGKLDDVETLTSSRLITPYVGIIPYPYDFRINEREVKELIEVPISALLNKKESNCWVYDGHVIWGATAWILKNFLSLLPFKK</sequence>
<accession>A0A520KWF6</accession>
<evidence type="ECO:0000313" key="9">
    <source>
        <dbReference type="Proteomes" id="UP000320766"/>
    </source>
</evidence>
<evidence type="ECO:0000313" key="8">
    <source>
        <dbReference type="EMBL" id="RZN69134.1"/>
    </source>
</evidence>
<dbReference type="PANTHER" id="PTHR12992:SF11">
    <property type="entry name" value="MITOCHONDRIAL COENZYME A DIPHOSPHATASE NUDT8"/>
    <property type="match status" value="1"/>
</dbReference>
<dbReference type="InterPro" id="IPR000086">
    <property type="entry name" value="NUDIX_hydrolase_dom"/>
</dbReference>
<keyword evidence="4" id="KW-0378">Hydrolase</keyword>
<keyword evidence="3" id="KW-0479">Metal-binding</keyword>
<evidence type="ECO:0000256" key="5">
    <source>
        <dbReference type="ARBA" id="ARBA00022842"/>
    </source>
</evidence>
<dbReference type="InterPro" id="IPR045121">
    <property type="entry name" value="CoAse"/>
</dbReference>
<dbReference type="Gene3D" id="3.90.79.10">
    <property type="entry name" value="Nucleoside Triphosphate Pyrophosphohydrolase"/>
    <property type="match status" value="1"/>
</dbReference>
<dbReference type="Pfam" id="PF00293">
    <property type="entry name" value="NUDIX"/>
    <property type="match status" value="1"/>
</dbReference>
<gene>
    <name evidence="8" type="ORF">EF807_04895</name>
</gene>
<dbReference type="CDD" id="cd03426">
    <property type="entry name" value="NUDIX_CoAse_Nudt7"/>
    <property type="match status" value="1"/>
</dbReference>
<evidence type="ECO:0000256" key="1">
    <source>
        <dbReference type="ARBA" id="ARBA00001936"/>
    </source>
</evidence>
<dbReference type="SUPFAM" id="SSF55811">
    <property type="entry name" value="Nudix"/>
    <property type="match status" value="1"/>
</dbReference>